<dbReference type="InterPro" id="IPR017946">
    <property type="entry name" value="PLC-like_Pdiesterase_TIM-brl"/>
</dbReference>
<dbReference type="GO" id="GO:0004435">
    <property type="term" value="F:phosphatidylinositol-4,5-bisphosphate phospholipase C activity"/>
    <property type="evidence" value="ECO:0007669"/>
    <property type="project" value="UniProtKB-EC"/>
</dbReference>
<dbReference type="Pfam" id="PF00388">
    <property type="entry name" value="PI-PLC-X"/>
    <property type="match status" value="1"/>
</dbReference>
<dbReference type="InterPro" id="IPR000909">
    <property type="entry name" value="PLipase_C_PInositol-sp_X_dom"/>
</dbReference>
<reference evidence="3" key="1">
    <citation type="submission" date="2012-09" db="EMBL/GenBank/DDBJ databases">
        <authorList>
            <person name="Martin A.A."/>
        </authorList>
    </citation>
    <scope>NUCLEOTIDE SEQUENCE</scope>
</reference>
<evidence type="ECO:0000313" key="4">
    <source>
        <dbReference type="WBParaSite" id="ACAC_0001443901-mRNA-1"/>
    </source>
</evidence>
<dbReference type="Proteomes" id="UP000035642">
    <property type="component" value="Unassembled WGS sequence"/>
</dbReference>
<name>A0A0K0DRQ0_ANGCA</name>
<protein>
    <recommendedName>
        <fullName evidence="1">Phosphoinositide phospholipase C</fullName>
        <ecNumber evidence="1">3.1.4.11</ecNumber>
    </recommendedName>
</protein>
<dbReference type="PROSITE" id="PS50007">
    <property type="entry name" value="PIPLC_X_DOMAIN"/>
    <property type="match status" value="1"/>
</dbReference>
<dbReference type="GO" id="GO:0016042">
    <property type="term" value="P:lipid catabolic process"/>
    <property type="evidence" value="ECO:0007669"/>
    <property type="project" value="UniProtKB-KW"/>
</dbReference>
<dbReference type="EC" id="3.1.4.11" evidence="1"/>
<evidence type="ECO:0000313" key="3">
    <source>
        <dbReference type="Proteomes" id="UP000035642"/>
    </source>
</evidence>
<dbReference type="CDD" id="cd08558">
    <property type="entry name" value="PI-PLCc_eukaryota"/>
    <property type="match status" value="1"/>
</dbReference>
<keyword evidence="1" id="KW-0378">Hydrolase</keyword>
<feature type="domain" description="Phosphatidylinositol-specific phospholipase C X" evidence="2">
    <location>
        <begin position="22"/>
        <end position="166"/>
    </location>
</feature>
<keyword evidence="1" id="KW-0443">Lipid metabolism</keyword>
<keyword evidence="3" id="KW-1185">Reference proteome</keyword>
<dbReference type="GO" id="GO:0005886">
    <property type="term" value="C:plasma membrane"/>
    <property type="evidence" value="ECO:0007669"/>
    <property type="project" value="TreeGrafter"/>
</dbReference>
<organism evidence="3 4">
    <name type="scientific">Angiostrongylus cantonensis</name>
    <name type="common">Rat lungworm</name>
    <dbReference type="NCBI Taxonomy" id="6313"/>
    <lineage>
        <taxon>Eukaryota</taxon>
        <taxon>Metazoa</taxon>
        <taxon>Ecdysozoa</taxon>
        <taxon>Nematoda</taxon>
        <taxon>Chromadorea</taxon>
        <taxon>Rhabditida</taxon>
        <taxon>Rhabditina</taxon>
        <taxon>Rhabditomorpha</taxon>
        <taxon>Strongyloidea</taxon>
        <taxon>Metastrongylidae</taxon>
        <taxon>Angiostrongylus</taxon>
    </lineage>
</organism>
<dbReference type="PRINTS" id="PR00390">
    <property type="entry name" value="PHPHLIPASEC"/>
</dbReference>
<dbReference type="GO" id="GO:0035556">
    <property type="term" value="P:intracellular signal transduction"/>
    <property type="evidence" value="ECO:0007669"/>
    <property type="project" value="InterPro"/>
</dbReference>
<proteinExistence type="predicted"/>
<dbReference type="PANTHER" id="PTHR10336">
    <property type="entry name" value="PHOSPHOINOSITIDE-SPECIFIC PHOSPHOLIPASE C FAMILY PROTEIN"/>
    <property type="match status" value="1"/>
</dbReference>
<accession>A0A0K0DRQ0</accession>
<dbReference type="AlphaFoldDB" id="A0A0K0DRQ0"/>
<dbReference type="InterPro" id="IPR001192">
    <property type="entry name" value="PI-PLC_fam"/>
</dbReference>
<reference evidence="4" key="2">
    <citation type="submission" date="2017-02" db="UniProtKB">
        <authorList>
            <consortium name="WormBaseParasite"/>
        </authorList>
    </citation>
    <scope>IDENTIFICATION</scope>
</reference>
<dbReference type="SMART" id="SM00148">
    <property type="entry name" value="PLCXc"/>
    <property type="match status" value="1"/>
</dbReference>
<evidence type="ECO:0000256" key="1">
    <source>
        <dbReference type="RuleBase" id="RU361133"/>
    </source>
</evidence>
<dbReference type="STRING" id="6313.A0A0K0DRQ0"/>
<dbReference type="PANTHER" id="PTHR10336:SF209">
    <property type="entry name" value="PHOSPHOINOSITIDE PHOSPHOLIPASE C"/>
    <property type="match status" value="1"/>
</dbReference>
<sequence length="281" mass="31509">MRRLLQSRWGNIIKQGHESIWQDMDHPLPHYYCNSSHNTYLAGMQLRGEATIEGYIYALRKGARLLELDLFDGEHGEPVITHKRTLINPITLRNALEAIKRFAFETSPYPVILTLENHVGLVQQRVMVDVFQEVLGDMLYLPHPNSAQQLMPSPNLLRKKILLRGKKLGHNVGNAVDEDDYGKAMPAQFSLDPKFSSLISIPSVKLSQNIYADIKTHPKDGSPSLSESKISTLFAGGSPVFSYTAEHFVKSYPKVGFLIFAKKNTCKCFDAKATASKPSVL</sequence>
<evidence type="ECO:0000259" key="2">
    <source>
        <dbReference type="SMART" id="SM00148"/>
    </source>
</evidence>
<dbReference type="Gene3D" id="3.20.20.190">
    <property type="entry name" value="Phosphatidylinositol (PI) phosphodiesterase"/>
    <property type="match status" value="1"/>
</dbReference>
<comment type="catalytic activity">
    <reaction evidence="1">
        <text>a 1,2-diacyl-sn-glycero-3-phospho-(1D-myo-inositol-4,5-bisphosphate) + H2O = 1D-myo-inositol 1,4,5-trisphosphate + a 1,2-diacyl-sn-glycerol + H(+)</text>
        <dbReference type="Rhea" id="RHEA:33179"/>
        <dbReference type="ChEBI" id="CHEBI:15377"/>
        <dbReference type="ChEBI" id="CHEBI:15378"/>
        <dbReference type="ChEBI" id="CHEBI:17815"/>
        <dbReference type="ChEBI" id="CHEBI:58456"/>
        <dbReference type="ChEBI" id="CHEBI:203600"/>
        <dbReference type="EC" id="3.1.4.11"/>
    </reaction>
</comment>
<dbReference type="SUPFAM" id="SSF51695">
    <property type="entry name" value="PLC-like phosphodiesterases"/>
    <property type="match status" value="1"/>
</dbReference>
<dbReference type="WBParaSite" id="ACAC_0001443901-mRNA-1">
    <property type="protein sequence ID" value="ACAC_0001443901-mRNA-1"/>
    <property type="gene ID" value="ACAC_0001443901"/>
</dbReference>
<keyword evidence="1" id="KW-0442">Lipid degradation</keyword>